<evidence type="ECO:0000256" key="2">
    <source>
        <dbReference type="ARBA" id="ARBA00022729"/>
    </source>
</evidence>
<keyword evidence="6" id="KW-1185">Reference proteome</keyword>
<feature type="domain" description="Solute-binding protein family 3/N-terminal" evidence="4">
    <location>
        <begin position="26"/>
        <end position="246"/>
    </location>
</feature>
<keyword evidence="2 3" id="KW-0732">Signal</keyword>
<dbReference type="EMBL" id="JAFKCS010000007">
    <property type="protein sequence ID" value="MBN7820101.1"/>
    <property type="molecule type" value="Genomic_DNA"/>
</dbReference>
<dbReference type="InterPro" id="IPR001638">
    <property type="entry name" value="Solute-binding_3/MltF_N"/>
</dbReference>
<dbReference type="Proteomes" id="UP000663992">
    <property type="component" value="Unassembled WGS sequence"/>
</dbReference>
<name>A0ABS3CSL2_9ALTE</name>
<evidence type="ECO:0000313" key="5">
    <source>
        <dbReference type="EMBL" id="MBN7820101.1"/>
    </source>
</evidence>
<reference evidence="5 6" key="1">
    <citation type="submission" date="2021-03" db="EMBL/GenBank/DDBJ databases">
        <title>novel species isolated from a fishpond in China.</title>
        <authorList>
            <person name="Lu H."/>
            <person name="Cai Z."/>
        </authorList>
    </citation>
    <scope>NUCLEOTIDE SEQUENCE [LARGE SCALE GENOMIC DNA]</scope>
    <source>
        <strain evidence="5 6">Y57</strain>
    </source>
</reference>
<proteinExistence type="inferred from homology"/>
<organism evidence="5 6">
    <name type="scientific">Bowmanella yangjiangensis</name>
    <dbReference type="NCBI Taxonomy" id="2811230"/>
    <lineage>
        <taxon>Bacteria</taxon>
        <taxon>Pseudomonadati</taxon>
        <taxon>Pseudomonadota</taxon>
        <taxon>Gammaproteobacteria</taxon>
        <taxon>Alteromonadales</taxon>
        <taxon>Alteromonadaceae</taxon>
        <taxon>Bowmanella</taxon>
    </lineage>
</organism>
<feature type="chain" id="PRO_5046034187" evidence="3">
    <location>
        <begin position="23"/>
        <end position="246"/>
    </location>
</feature>
<dbReference type="RefSeq" id="WP_206593936.1">
    <property type="nucleotide sequence ID" value="NZ_JAFKCS010000007.1"/>
</dbReference>
<gene>
    <name evidence="5" type="ORF">J0A65_09510</name>
</gene>
<dbReference type="PANTHER" id="PTHR35936:SF35">
    <property type="entry name" value="L-CYSTINE-BINDING PROTEIN TCYJ"/>
    <property type="match status" value="1"/>
</dbReference>
<dbReference type="SMART" id="SM00062">
    <property type="entry name" value="PBPb"/>
    <property type="match status" value="1"/>
</dbReference>
<protein>
    <submittedName>
        <fullName evidence="5">Transporter substrate-binding domain-containing protein</fullName>
    </submittedName>
</protein>
<dbReference type="SUPFAM" id="SSF53850">
    <property type="entry name" value="Periplasmic binding protein-like II"/>
    <property type="match status" value="1"/>
</dbReference>
<comment type="caution">
    <text evidence="5">The sequence shown here is derived from an EMBL/GenBank/DDBJ whole genome shotgun (WGS) entry which is preliminary data.</text>
</comment>
<evidence type="ECO:0000256" key="1">
    <source>
        <dbReference type="ARBA" id="ARBA00010333"/>
    </source>
</evidence>
<evidence type="ECO:0000313" key="6">
    <source>
        <dbReference type="Proteomes" id="UP000663992"/>
    </source>
</evidence>
<dbReference type="Pfam" id="PF00497">
    <property type="entry name" value="SBP_bac_3"/>
    <property type="match status" value="1"/>
</dbReference>
<dbReference type="Gene3D" id="3.40.190.10">
    <property type="entry name" value="Periplasmic binding protein-like II"/>
    <property type="match status" value="2"/>
</dbReference>
<evidence type="ECO:0000259" key="4">
    <source>
        <dbReference type="SMART" id="SM00062"/>
    </source>
</evidence>
<feature type="signal peptide" evidence="3">
    <location>
        <begin position="1"/>
        <end position="22"/>
    </location>
</feature>
<dbReference type="PANTHER" id="PTHR35936">
    <property type="entry name" value="MEMBRANE-BOUND LYTIC MUREIN TRANSGLYCOSYLASE F"/>
    <property type="match status" value="1"/>
</dbReference>
<comment type="similarity">
    <text evidence="1">Belongs to the bacterial solute-binding protein 3 family.</text>
</comment>
<accession>A0ABS3CSL2</accession>
<evidence type="ECO:0000256" key="3">
    <source>
        <dbReference type="SAM" id="SignalP"/>
    </source>
</evidence>
<sequence length="246" mass="28562">MNKAVFYIILVLCGSLFSFANACERTLRVGINELYWPPYIIHKNGVFSGMEVEAMSLLFEGSGMCSEFIVYPNSSRMLAEIKDGRVDMLFAATETEERKEYAHFSVPYRLEIMSLYMHGSMSYNEFDVKEFARKGMVFGINSGSYYGEFISDLKKRKLLKYVNLPNARKRFELLNMKRIDFVLEDRLAGNYMISDNQYNNVVNTGVVIQSIPVRYMLSKKTVDQHVLNTINYSIQKKRRDILKVFN</sequence>